<dbReference type="KEGG" id="pbas:SMSP2_02026"/>
<reference evidence="2" key="1">
    <citation type="submission" date="2017-02" db="EMBL/GenBank/DDBJ databases">
        <title>Comparative genomics and description of representatives of a novel lineage of planctomycetes thriving in anoxic sediments.</title>
        <authorList>
            <person name="Spring S."/>
            <person name="Bunk B."/>
            <person name="Sproer C."/>
        </authorList>
    </citation>
    <scope>NUCLEOTIDE SEQUENCE [LARGE SCALE GENOMIC DNA]</scope>
    <source>
        <strain evidence="2">SM-Chi-D1</strain>
    </source>
</reference>
<name>A0A1Q2MG66_9BACT</name>
<dbReference type="AlphaFoldDB" id="A0A1Q2MG66"/>
<evidence type="ECO:0000313" key="2">
    <source>
        <dbReference type="Proteomes" id="UP000188181"/>
    </source>
</evidence>
<keyword evidence="2" id="KW-1185">Reference proteome</keyword>
<proteinExistence type="predicted"/>
<gene>
    <name evidence="1" type="ORF">SMSP2_02026</name>
</gene>
<sequence length="291" mass="31962">MKRSLIFFLLSSLFCGLCRGEVAWLVRMDAERLYSSRLNDEFEKLAADMEDEETAVSEFLGRCEEELSDDLERITIYNNDYSSDGIRVLLKGDFDPKRLFSIFKSYRSYRTGEHDGKVLHQCVVDDMSGLNVYGAACEGWAVVSFGSEKVLETISQIEDKSLLKSFNQLNRVFPPEAMVAGVTRGLGASLAKKGMRDPVLSNLGDVIFTVSEAGDTVYFNCDSATASSRVAGGLKDAIMGTVAAAKMHADQVPPAVLKFFSSLNTSVSGDIFSVSFNISVDDFAAFIAEME</sequence>
<accession>A0A1Q2MG66</accession>
<organism evidence="1 2">
    <name type="scientific">Limihaloglobus sulfuriphilus</name>
    <dbReference type="NCBI Taxonomy" id="1851148"/>
    <lineage>
        <taxon>Bacteria</taxon>
        <taxon>Pseudomonadati</taxon>
        <taxon>Planctomycetota</taxon>
        <taxon>Phycisphaerae</taxon>
        <taxon>Sedimentisphaerales</taxon>
        <taxon>Sedimentisphaeraceae</taxon>
        <taxon>Limihaloglobus</taxon>
    </lineage>
</organism>
<evidence type="ECO:0000313" key="1">
    <source>
        <dbReference type="EMBL" id="AQQ71649.1"/>
    </source>
</evidence>
<dbReference type="Proteomes" id="UP000188181">
    <property type="component" value="Chromosome"/>
</dbReference>
<dbReference type="RefSeq" id="WP_146683810.1">
    <property type="nucleotide sequence ID" value="NZ_CP019646.1"/>
</dbReference>
<protein>
    <submittedName>
        <fullName evidence="1">Uncharacterized protein</fullName>
    </submittedName>
</protein>
<dbReference type="EMBL" id="CP019646">
    <property type="protein sequence ID" value="AQQ71649.1"/>
    <property type="molecule type" value="Genomic_DNA"/>
</dbReference>
<dbReference type="STRING" id="1851148.SMSP2_02026"/>